<evidence type="ECO:0000313" key="1">
    <source>
        <dbReference type="EMBL" id="BES92539.1"/>
    </source>
</evidence>
<keyword evidence="2" id="KW-1185">Reference proteome</keyword>
<evidence type="ECO:0000313" key="2">
    <source>
        <dbReference type="Proteomes" id="UP001307889"/>
    </source>
</evidence>
<sequence length="98" mass="11978">MVIKICYMEYQRKATPQDTREWKDIRTCSPFRVAYPYLRQCSSKRRTNIYSLYRPGCEFPMPWLWEEIRTFSSTSASRQRVSFFEKNRKETFQKDAPK</sequence>
<accession>A0ABN7AM87</accession>
<organism evidence="1 2">
    <name type="scientific">Nesidiocoris tenuis</name>
    <dbReference type="NCBI Taxonomy" id="355587"/>
    <lineage>
        <taxon>Eukaryota</taxon>
        <taxon>Metazoa</taxon>
        <taxon>Ecdysozoa</taxon>
        <taxon>Arthropoda</taxon>
        <taxon>Hexapoda</taxon>
        <taxon>Insecta</taxon>
        <taxon>Pterygota</taxon>
        <taxon>Neoptera</taxon>
        <taxon>Paraneoptera</taxon>
        <taxon>Hemiptera</taxon>
        <taxon>Heteroptera</taxon>
        <taxon>Panheteroptera</taxon>
        <taxon>Cimicomorpha</taxon>
        <taxon>Miridae</taxon>
        <taxon>Dicyphina</taxon>
        <taxon>Nesidiocoris</taxon>
    </lineage>
</organism>
<reference evidence="1 2" key="1">
    <citation type="submission" date="2023-09" db="EMBL/GenBank/DDBJ databases">
        <title>Nesidiocoris tenuis whole genome shotgun sequence.</title>
        <authorList>
            <person name="Shibata T."/>
            <person name="Shimoda M."/>
            <person name="Kobayashi T."/>
            <person name="Uehara T."/>
        </authorList>
    </citation>
    <scope>NUCLEOTIDE SEQUENCE [LARGE SCALE GENOMIC DNA]</scope>
    <source>
        <strain evidence="1 2">Japan</strain>
    </source>
</reference>
<protein>
    <submittedName>
        <fullName evidence="1">Uncharacterized protein</fullName>
    </submittedName>
</protein>
<name>A0ABN7AM87_9HEMI</name>
<proteinExistence type="predicted"/>
<gene>
    <name evidence="1" type="ORF">NTJ_05348</name>
</gene>
<dbReference type="Proteomes" id="UP001307889">
    <property type="component" value="Chromosome 3"/>
</dbReference>
<dbReference type="EMBL" id="AP028911">
    <property type="protein sequence ID" value="BES92539.1"/>
    <property type="molecule type" value="Genomic_DNA"/>
</dbReference>